<gene>
    <name evidence="2" type="ORF">GbCGDNIH9_1925</name>
</gene>
<evidence type="ECO:0000313" key="2">
    <source>
        <dbReference type="EMBL" id="APH55241.1"/>
    </source>
</evidence>
<dbReference type="Proteomes" id="UP000182373">
    <property type="component" value="Chromosome"/>
</dbReference>
<sequence length="138" mass="15315">MAYARKILARLPIFSIRSAVLLTGLLTLPAMAMADEVADANQSHKPRYDYPTSARADYVIGCLASNGMKHEFLDKCSCGIDTIADQMSYDDYQHAETVLSMLQGALGQRAEEFRSTAMLTKLVDRLRQAQAEANLRCH</sequence>
<feature type="chain" id="PRO_5041983887" evidence="1">
    <location>
        <begin position="35"/>
        <end position="138"/>
    </location>
</feature>
<dbReference type="EMBL" id="CP018191">
    <property type="protein sequence ID" value="APH55241.1"/>
    <property type="molecule type" value="Genomic_DNA"/>
</dbReference>
<dbReference type="AlphaFoldDB" id="A0AAC9KB19"/>
<organism evidence="2 3">
    <name type="scientific">Granulibacter bethesdensis</name>
    <dbReference type="NCBI Taxonomy" id="364410"/>
    <lineage>
        <taxon>Bacteria</taxon>
        <taxon>Pseudomonadati</taxon>
        <taxon>Pseudomonadota</taxon>
        <taxon>Alphaproteobacteria</taxon>
        <taxon>Acetobacterales</taxon>
        <taxon>Acetobacteraceae</taxon>
        <taxon>Granulibacter</taxon>
    </lineage>
</organism>
<name>A0AAC9KB19_9PROT</name>
<keyword evidence="1" id="KW-0732">Signal</keyword>
<feature type="signal peptide" evidence="1">
    <location>
        <begin position="1"/>
        <end position="34"/>
    </location>
</feature>
<reference evidence="3" key="1">
    <citation type="submission" date="2016-11" db="EMBL/GenBank/DDBJ databases">
        <title>Comparative genomic and phenotypic analysis of Granulibacter bethesdensis clinical isolates from patients with chronic granulomatous disease.</title>
        <authorList>
            <person name="Zarember K.A."/>
            <person name="Porcella S.F."/>
            <person name="Chu J."/>
            <person name="Ding L."/>
            <person name="Dahlstrom E."/>
            <person name="Barbian K."/>
            <person name="Martens C."/>
            <person name="Sykora L."/>
            <person name="Kramer S."/>
            <person name="Pettinato A.M."/>
            <person name="Hong H."/>
            <person name="Wald G."/>
            <person name="Berg L.J."/>
            <person name="Rogge L.S."/>
            <person name="Greenberg D.E."/>
            <person name="Falcone E.L."/>
            <person name="Neves J.F."/>
            <person name="Simoes M.J."/>
            <person name="Casal M."/>
            <person name="Rodriguez-Lopez F.C."/>
            <person name="Zelazny A."/>
            <person name="Gallin J.I."/>
            <person name="Holland S.M."/>
        </authorList>
    </citation>
    <scope>NUCLEOTIDE SEQUENCE [LARGE SCALE GENOMIC DNA]</scope>
    <source>
        <strain evidence="3">NIH9.1</strain>
    </source>
</reference>
<proteinExistence type="predicted"/>
<accession>A0AAC9KB19</accession>
<protein>
    <submittedName>
        <fullName evidence="2">Secreted protein</fullName>
    </submittedName>
</protein>
<evidence type="ECO:0000256" key="1">
    <source>
        <dbReference type="SAM" id="SignalP"/>
    </source>
</evidence>
<evidence type="ECO:0000313" key="3">
    <source>
        <dbReference type="Proteomes" id="UP000182373"/>
    </source>
</evidence>